<keyword evidence="1" id="KW-1133">Transmembrane helix</keyword>
<sequence>RLVHERLGIVPVTLDQPETVVARGALIAIPDITEPTVRLPPIPAPYIPPPVVLPPPPPPRKSRAGWFIGIGAVLVIAAIVTITLVLTSSSSGRTIAQFDYSFDLPSGWTQVSATTETREVQIRPEGATTGTDAVVVQELALNFDATSDRAKALADLHAKYEKATQRLSDLDDNTTFAGRQVVHYRQTVDQATVDWFVLFQGHAQVSIGCQYTTTGRDHVLEACDHVVRTMKVEG</sequence>
<keyword evidence="3" id="KW-1185">Reference proteome</keyword>
<proteinExistence type="predicted"/>
<dbReference type="InterPro" id="IPR023840">
    <property type="entry name" value="T7SS_Rv3446c"/>
</dbReference>
<feature type="non-terminal residue" evidence="2">
    <location>
        <position position="1"/>
    </location>
</feature>
<dbReference type="Proteomes" id="UP001597045">
    <property type="component" value="Unassembled WGS sequence"/>
</dbReference>
<keyword evidence="1" id="KW-0812">Transmembrane</keyword>
<accession>A0ABW3M5Y6</accession>
<evidence type="ECO:0000313" key="3">
    <source>
        <dbReference type="Proteomes" id="UP001597045"/>
    </source>
</evidence>
<keyword evidence="1" id="KW-0472">Membrane</keyword>
<reference evidence="3" key="1">
    <citation type="journal article" date="2019" name="Int. J. Syst. Evol. Microbiol.">
        <title>The Global Catalogue of Microorganisms (GCM) 10K type strain sequencing project: providing services to taxonomists for standard genome sequencing and annotation.</title>
        <authorList>
            <consortium name="The Broad Institute Genomics Platform"/>
            <consortium name="The Broad Institute Genome Sequencing Center for Infectious Disease"/>
            <person name="Wu L."/>
            <person name="Ma J."/>
        </authorList>
    </citation>
    <scope>NUCLEOTIDE SEQUENCE [LARGE SCALE GENOMIC DNA]</scope>
    <source>
        <strain evidence="3">JCM 31486</strain>
    </source>
</reference>
<gene>
    <name evidence="2" type="ORF">ACFQ1S_11235</name>
</gene>
<dbReference type="NCBIfam" id="TIGR03931">
    <property type="entry name" value="T7SS_Rv3446c"/>
    <property type="match status" value="1"/>
</dbReference>
<feature type="transmembrane region" description="Helical" evidence="1">
    <location>
        <begin position="64"/>
        <end position="86"/>
    </location>
</feature>
<name>A0ABW3M5Y6_9PSEU</name>
<evidence type="ECO:0000256" key="1">
    <source>
        <dbReference type="SAM" id="Phobius"/>
    </source>
</evidence>
<evidence type="ECO:0000313" key="2">
    <source>
        <dbReference type="EMBL" id="MFD1046096.1"/>
    </source>
</evidence>
<comment type="caution">
    <text evidence="2">The sequence shown here is derived from an EMBL/GenBank/DDBJ whole genome shotgun (WGS) entry which is preliminary data.</text>
</comment>
<dbReference type="EMBL" id="JBHTIS010000521">
    <property type="protein sequence ID" value="MFD1046096.1"/>
    <property type="molecule type" value="Genomic_DNA"/>
</dbReference>
<protein>
    <submittedName>
        <fullName evidence="2">Type VII secretion-associated protein</fullName>
    </submittedName>
</protein>
<organism evidence="2 3">
    <name type="scientific">Kibdelosporangium lantanae</name>
    <dbReference type="NCBI Taxonomy" id="1497396"/>
    <lineage>
        <taxon>Bacteria</taxon>
        <taxon>Bacillati</taxon>
        <taxon>Actinomycetota</taxon>
        <taxon>Actinomycetes</taxon>
        <taxon>Pseudonocardiales</taxon>
        <taxon>Pseudonocardiaceae</taxon>
        <taxon>Kibdelosporangium</taxon>
    </lineage>
</organism>